<evidence type="ECO:0000256" key="1">
    <source>
        <dbReference type="ARBA" id="ARBA00001946"/>
    </source>
</evidence>
<feature type="transmembrane region" description="Helical" evidence="3">
    <location>
        <begin position="60"/>
        <end position="78"/>
    </location>
</feature>
<evidence type="ECO:0000256" key="2">
    <source>
        <dbReference type="ARBA" id="ARBA00005983"/>
    </source>
</evidence>
<dbReference type="Proteomes" id="UP000294901">
    <property type="component" value="Unassembled WGS sequence"/>
</dbReference>
<keyword evidence="5" id="KW-0808">Transferase</keyword>
<gene>
    <name evidence="5" type="ORF">C8E87_6910</name>
</gene>
<dbReference type="PANTHER" id="PTHR12358:SF54">
    <property type="entry name" value="SPHINGOSINE KINASE RELATED PROTEIN"/>
    <property type="match status" value="1"/>
</dbReference>
<evidence type="ECO:0000313" key="5">
    <source>
        <dbReference type="EMBL" id="TDO31486.1"/>
    </source>
</evidence>
<dbReference type="OrthoDB" id="3208200at2"/>
<organism evidence="5 6">
    <name type="scientific">Paractinoplanes brasiliensis</name>
    <dbReference type="NCBI Taxonomy" id="52695"/>
    <lineage>
        <taxon>Bacteria</taxon>
        <taxon>Bacillati</taxon>
        <taxon>Actinomycetota</taxon>
        <taxon>Actinomycetes</taxon>
        <taxon>Micromonosporales</taxon>
        <taxon>Micromonosporaceae</taxon>
        <taxon>Paractinoplanes</taxon>
    </lineage>
</organism>
<reference evidence="5 6" key="1">
    <citation type="submission" date="2019-03" db="EMBL/GenBank/DDBJ databases">
        <title>Sequencing the genomes of 1000 actinobacteria strains.</title>
        <authorList>
            <person name="Klenk H.-P."/>
        </authorList>
    </citation>
    <scope>NUCLEOTIDE SEQUENCE [LARGE SCALE GENOMIC DNA]</scope>
    <source>
        <strain evidence="5 6">DSM 43805</strain>
    </source>
</reference>
<name>A0A4R6JAK7_9ACTN</name>
<dbReference type="Gene3D" id="2.60.200.40">
    <property type="match status" value="1"/>
</dbReference>
<comment type="caution">
    <text evidence="5">The sequence shown here is derived from an EMBL/GenBank/DDBJ whole genome shotgun (WGS) entry which is preliminary data.</text>
</comment>
<dbReference type="SUPFAM" id="SSF111331">
    <property type="entry name" value="NAD kinase/diacylglycerol kinase-like"/>
    <property type="match status" value="1"/>
</dbReference>
<dbReference type="InterPro" id="IPR050187">
    <property type="entry name" value="Lipid_Phosphate_FormReg"/>
</dbReference>
<comment type="cofactor">
    <cofactor evidence="1">
        <name>Mg(2+)</name>
        <dbReference type="ChEBI" id="CHEBI:18420"/>
    </cofactor>
</comment>
<dbReference type="AlphaFoldDB" id="A0A4R6JAK7"/>
<dbReference type="RefSeq" id="WP_133877588.1">
    <property type="nucleotide sequence ID" value="NZ_BOMD01000080.1"/>
</dbReference>
<protein>
    <submittedName>
        <fullName evidence="5">Diacylglycerol kinase family enzyme</fullName>
    </submittedName>
</protein>
<evidence type="ECO:0000313" key="6">
    <source>
        <dbReference type="Proteomes" id="UP000294901"/>
    </source>
</evidence>
<dbReference type="GO" id="GO:0016301">
    <property type="term" value="F:kinase activity"/>
    <property type="evidence" value="ECO:0007669"/>
    <property type="project" value="UniProtKB-KW"/>
</dbReference>
<dbReference type="InterPro" id="IPR017438">
    <property type="entry name" value="ATP-NAD_kinase_N"/>
</dbReference>
<dbReference type="InterPro" id="IPR001206">
    <property type="entry name" value="Diacylglycerol_kinase_cat_dom"/>
</dbReference>
<feature type="domain" description="DAGKc" evidence="4">
    <location>
        <begin position="118"/>
        <end position="246"/>
    </location>
</feature>
<dbReference type="InterPro" id="IPR016064">
    <property type="entry name" value="NAD/diacylglycerol_kinase_sf"/>
</dbReference>
<proteinExistence type="inferred from homology"/>
<feature type="transmembrane region" description="Helical" evidence="3">
    <location>
        <begin position="34"/>
        <end position="53"/>
    </location>
</feature>
<keyword evidence="6" id="KW-1185">Reference proteome</keyword>
<evidence type="ECO:0000259" key="4">
    <source>
        <dbReference type="PROSITE" id="PS50146"/>
    </source>
</evidence>
<dbReference type="PANTHER" id="PTHR12358">
    <property type="entry name" value="SPHINGOSINE KINASE"/>
    <property type="match status" value="1"/>
</dbReference>
<dbReference type="EMBL" id="SNWR01000002">
    <property type="protein sequence ID" value="TDO31486.1"/>
    <property type="molecule type" value="Genomic_DNA"/>
</dbReference>
<dbReference type="Gene3D" id="3.40.50.10330">
    <property type="entry name" value="Probable inorganic polyphosphate/atp-NAD kinase, domain 1"/>
    <property type="match status" value="1"/>
</dbReference>
<evidence type="ECO:0000256" key="3">
    <source>
        <dbReference type="SAM" id="Phobius"/>
    </source>
</evidence>
<keyword evidence="3" id="KW-0812">Transmembrane</keyword>
<keyword evidence="3" id="KW-1133">Transmembrane helix</keyword>
<accession>A0A4R6JAK7</accession>
<keyword evidence="5" id="KW-0418">Kinase</keyword>
<dbReference type="Pfam" id="PF00781">
    <property type="entry name" value="DAGK_cat"/>
    <property type="match status" value="1"/>
</dbReference>
<dbReference type="PROSITE" id="PS50146">
    <property type="entry name" value="DAGK"/>
    <property type="match status" value="1"/>
</dbReference>
<sequence>MSSRRWLARLSFAAAAAAVLVVLAAAGVRGSLLLIVVALAGAAAGLAAAWWFLTHHGVRRWLAGAVVVLAPLTVAVLFARANLVWAVVVFGLLWATAVTTGRRALATGAEEPLEWESPPPRRPYLIMNPRSGGGKVERFHLAERARILGAEVRLLDGPAVDVAELARQAIRDGADLLGVAGGDGTQALVAGVAAEYGVPFLVISAGTRNHFALDLGLDRQDPSTCLDALSDGVEVRIDLGRVGDRTFVNNVSFGAYAAVVRSPAYRDDKVGTALRLLPAALTGEDGSLRVRIGGGDEMIGPQAVLVSNNPYDWEDIAGLGSRPRLDGGVLGVLTVTVRGASEAAGLVGGRGRSRTVRRATTTQVTVESDGPPVPCGVDGEALEIPSPVRCEIRPAALRVRVPRHRPGVRVARPELDWARLWTLARPELRWAWLRRPVQAGRRV</sequence>
<keyword evidence="3" id="KW-0472">Membrane</keyword>
<comment type="similarity">
    <text evidence="2">Belongs to the diacylglycerol/lipid kinase family.</text>
</comment>